<name>A0A0A9GGT8_ARUDO</name>
<dbReference type="EMBL" id="GBRH01173576">
    <property type="protein sequence ID" value="JAE24320.1"/>
    <property type="molecule type" value="Transcribed_RNA"/>
</dbReference>
<reference evidence="1" key="1">
    <citation type="submission" date="2014-09" db="EMBL/GenBank/DDBJ databases">
        <authorList>
            <person name="Magalhaes I.L.F."/>
            <person name="Oliveira U."/>
            <person name="Santos F.R."/>
            <person name="Vidigal T.H.D.A."/>
            <person name="Brescovit A.D."/>
            <person name="Santos A.J."/>
        </authorList>
    </citation>
    <scope>NUCLEOTIDE SEQUENCE</scope>
    <source>
        <tissue evidence="1">Shoot tissue taken approximately 20 cm above the soil surface</tissue>
    </source>
</reference>
<sequence>MNQYLATIVNARRDGKKLFF</sequence>
<reference evidence="1" key="2">
    <citation type="journal article" date="2015" name="Data Brief">
        <title>Shoot transcriptome of the giant reed, Arundo donax.</title>
        <authorList>
            <person name="Barrero R.A."/>
            <person name="Guerrero F.D."/>
            <person name="Moolhuijzen P."/>
            <person name="Goolsby J.A."/>
            <person name="Tidwell J."/>
            <person name="Bellgard S.E."/>
            <person name="Bellgard M.I."/>
        </authorList>
    </citation>
    <scope>NUCLEOTIDE SEQUENCE</scope>
    <source>
        <tissue evidence="1">Shoot tissue taken approximately 20 cm above the soil surface</tissue>
    </source>
</reference>
<organism evidence="1">
    <name type="scientific">Arundo donax</name>
    <name type="common">Giant reed</name>
    <name type="synonym">Donax arundinaceus</name>
    <dbReference type="NCBI Taxonomy" id="35708"/>
    <lineage>
        <taxon>Eukaryota</taxon>
        <taxon>Viridiplantae</taxon>
        <taxon>Streptophyta</taxon>
        <taxon>Embryophyta</taxon>
        <taxon>Tracheophyta</taxon>
        <taxon>Spermatophyta</taxon>
        <taxon>Magnoliopsida</taxon>
        <taxon>Liliopsida</taxon>
        <taxon>Poales</taxon>
        <taxon>Poaceae</taxon>
        <taxon>PACMAD clade</taxon>
        <taxon>Arundinoideae</taxon>
        <taxon>Arundineae</taxon>
        <taxon>Arundo</taxon>
    </lineage>
</organism>
<evidence type="ECO:0000313" key="1">
    <source>
        <dbReference type="EMBL" id="JAE24320.1"/>
    </source>
</evidence>
<accession>A0A0A9GGT8</accession>
<proteinExistence type="predicted"/>
<dbReference type="AlphaFoldDB" id="A0A0A9GGT8"/>
<protein>
    <submittedName>
        <fullName evidence="1">Uncharacterized protein</fullName>
    </submittedName>
</protein>